<dbReference type="SUPFAM" id="SSF88697">
    <property type="entry name" value="PUA domain-like"/>
    <property type="match status" value="1"/>
</dbReference>
<dbReference type="CDD" id="cd21132">
    <property type="entry name" value="EVE-like"/>
    <property type="match status" value="1"/>
</dbReference>
<dbReference type="Pfam" id="PF01878">
    <property type="entry name" value="EVE"/>
    <property type="match status" value="1"/>
</dbReference>
<accession>A0ABN6CLL7</accession>
<dbReference type="Proteomes" id="UP000676967">
    <property type="component" value="Chromosome"/>
</dbReference>
<dbReference type="InterPro" id="IPR002740">
    <property type="entry name" value="EVE_domain"/>
</dbReference>
<name>A0ABN6CLL7_9ACTN</name>
<sequence>MCRDHVRRGVRLGIAQLGHGKRTGLARLAPGDHLVYYSPRTSLRDGAPLQAFTALGTVADAEIWQADEGDFHPWRRRIDYLPDVIETPIRSVRLDLTAHPGWGVQLRRGLVQLTGADFARVHDAMRAA</sequence>
<evidence type="ECO:0000313" key="3">
    <source>
        <dbReference type="Proteomes" id="UP000676967"/>
    </source>
</evidence>
<feature type="domain" description="EVE" evidence="1">
    <location>
        <begin position="4"/>
        <end position="75"/>
    </location>
</feature>
<evidence type="ECO:0000259" key="1">
    <source>
        <dbReference type="Pfam" id="PF01878"/>
    </source>
</evidence>
<reference evidence="2 3" key="1">
    <citation type="submission" date="2020-08" db="EMBL/GenBank/DDBJ databases">
        <title>Whole genome shotgun sequence of Actinoplanes ianthinogenes NBRC 13996.</title>
        <authorList>
            <person name="Komaki H."/>
            <person name="Tamura T."/>
        </authorList>
    </citation>
    <scope>NUCLEOTIDE SEQUENCE [LARGE SCALE GENOMIC DNA]</scope>
    <source>
        <strain evidence="2 3">NBRC 13996</strain>
    </source>
</reference>
<dbReference type="EMBL" id="AP023356">
    <property type="protein sequence ID" value="BCJ45928.1"/>
    <property type="molecule type" value="Genomic_DNA"/>
</dbReference>
<gene>
    <name evidence="2" type="ORF">Aiant_65850</name>
</gene>
<protein>
    <submittedName>
        <fullName evidence="2">UPF0310 protein</fullName>
    </submittedName>
</protein>
<keyword evidence="3" id="KW-1185">Reference proteome</keyword>
<evidence type="ECO:0000313" key="2">
    <source>
        <dbReference type="EMBL" id="BCJ45928.1"/>
    </source>
</evidence>
<organism evidence="2 3">
    <name type="scientific">Actinoplanes ianthinogenes</name>
    <dbReference type="NCBI Taxonomy" id="122358"/>
    <lineage>
        <taxon>Bacteria</taxon>
        <taxon>Bacillati</taxon>
        <taxon>Actinomycetota</taxon>
        <taxon>Actinomycetes</taxon>
        <taxon>Micromonosporales</taxon>
        <taxon>Micromonosporaceae</taxon>
        <taxon>Actinoplanes</taxon>
    </lineage>
</organism>
<dbReference type="Gene3D" id="3.10.590.10">
    <property type="entry name" value="ph1033 like domains"/>
    <property type="match status" value="1"/>
</dbReference>
<dbReference type="InterPro" id="IPR015947">
    <property type="entry name" value="PUA-like_sf"/>
</dbReference>
<proteinExistence type="predicted"/>